<dbReference type="AlphaFoldDB" id="A0A8K0R6N5"/>
<dbReference type="Proteomes" id="UP000813461">
    <property type="component" value="Unassembled WGS sequence"/>
</dbReference>
<organism evidence="2 3">
    <name type="scientific">Paraphoma chrysanthemicola</name>
    <dbReference type="NCBI Taxonomy" id="798071"/>
    <lineage>
        <taxon>Eukaryota</taxon>
        <taxon>Fungi</taxon>
        <taxon>Dikarya</taxon>
        <taxon>Ascomycota</taxon>
        <taxon>Pezizomycotina</taxon>
        <taxon>Dothideomycetes</taxon>
        <taxon>Pleosporomycetidae</taxon>
        <taxon>Pleosporales</taxon>
        <taxon>Pleosporineae</taxon>
        <taxon>Phaeosphaeriaceae</taxon>
        <taxon>Paraphoma</taxon>
    </lineage>
</organism>
<keyword evidence="3" id="KW-1185">Reference proteome</keyword>
<dbReference type="EMBL" id="JAGMVJ010000008">
    <property type="protein sequence ID" value="KAH7088230.1"/>
    <property type="molecule type" value="Genomic_DNA"/>
</dbReference>
<comment type="caution">
    <text evidence="2">The sequence shown here is derived from an EMBL/GenBank/DDBJ whole genome shotgun (WGS) entry which is preliminary data.</text>
</comment>
<feature type="compositionally biased region" description="Basic and acidic residues" evidence="1">
    <location>
        <begin position="424"/>
        <end position="435"/>
    </location>
</feature>
<feature type="region of interest" description="Disordered" evidence="1">
    <location>
        <begin position="1"/>
        <end position="82"/>
    </location>
</feature>
<sequence length="628" mass="69738">MAFYDRERERRRHQREQYEQEQTKQGNAAADAWGVHAVTEPVSDQPDDDFYLESGEEDFDLDNSDEYDLDWDPCSDRPKKKVKRDQNGDLIKPFCMRDFAASSADVLFFAGDDLDDLHAFGEILELGSINNRSGQLGLGGVTASARRDVLDIYVTLDKEGEMCWLKGANIPVMGEPGFPRAPHVIVSMRDCYKLEYDVTNDKGLGLGHVRKNTVSHEHPRVFQYITKRRDNGTRKDDFVDSHDAGNDAVATLMSFLCCVLKANGADWTTKPLGPSTRPWRIFALDCEGSGARSMTRQFGFAELRSWDVKPGSSFHSWLDAVKVTSLMNAPVQNNLSPYCRPGKPIFVQTHASIGIGVASSKPDLKTIKPALPLRIPATPPSVPTTPVEAPTSVTVADGVMTSSQSIATGVATKHARSPSPVDEEANKVRKVEHDQQDTIMHDASEITSTESTQSNIFRGLFPKYLDKVYRDTLATICPDSLAGNHCRSQIFKNGLAVTPPCTMAHVCPVFQQHVKDAASSACDREHAHTQEGFYGEVLHITPSCKSLSKEDGRPCSVSSCRFGHDEPSARKDGFVRLKVVGVNAEIVFARYKLEERKRSLDKVEERLARDPNNTGLSTKRDKLRQSFN</sequence>
<evidence type="ECO:0000313" key="2">
    <source>
        <dbReference type="EMBL" id="KAH7088230.1"/>
    </source>
</evidence>
<feature type="compositionally biased region" description="Basic and acidic residues" evidence="1">
    <location>
        <begin position="618"/>
        <end position="628"/>
    </location>
</feature>
<reference evidence="2" key="1">
    <citation type="journal article" date="2021" name="Nat. Commun.">
        <title>Genetic determinants of endophytism in the Arabidopsis root mycobiome.</title>
        <authorList>
            <person name="Mesny F."/>
            <person name="Miyauchi S."/>
            <person name="Thiergart T."/>
            <person name="Pickel B."/>
            <person name="Atanasova L."/>
            <person name="Karlsson M."/>
            <person name="Huettel B."/>
            <person name="Barry K.W."/>
            <person name="Haridas S."/>
            <person name="Chen C."/>
            <person name="Bauer D."/>
            <person name="Andreopoulos W."/>
            <person name="Pangilinan J."/>
            <person name="LaButti K."/>
            <person name="Riley R."/>
            <person name="Lipzen A."/>
            <person name="Clum A."/>
            <person name="Drula E."/>
            <person name="Henrissat B."/>
            <person name="Kohler A."/>
            <person name="Grigoriev I.V."/>
            <person name="Martin F.M."/>
            <person name="Hacquard S."/>
        </authorList>
    </citation>
    <scope>NUCLEOTIDE SEQUENCE</scope>
    <source>
        <strain evidence="2">MPI-SDFR-AT-0120</strain>
    </source>
</reference>
<gene>
    <name evidence="2" type="ORF">FB567DRAFT_627979</name>
</gene>
<feature type="compositionally biased region" description="Acidic residues" evidence="1">
    <location>
        <begin position="45"/>
        <end position="73"/>
    </location>
</feature>
<evidence type="ECO:0000256" key="1">
    <source>
        <dbReference type="SAM" id="MobiDB-lite"/>
    </source>
</evidence>
<accession>A0A8K0R6N5</accession>
<feature type="region of interest" description="Disordered" evidence="1">
    <location>
        <begin position="605"/>
        <end position="628"/>
    </location>
</feature>
<evidence type="ECO:0000313" key="3">
    <source>
        <dbReference type="Proteomes" id="UP000813461"/>
    </source>
</evidence>
<protein>
    <submittedName>
        <fullName evidence="2">Uncharacterized protein</fullName>
    </submittedName>
</protein>
<proteinExistence type="predicted"/>
<dbReference type="OrthoDB" id="10677674at2759"/>
<feature type="region of interest" description="Disordered" evidence="1">
    <location>
        <begin position="408"/>
        <end position="435"/>
    </location>
</feature>
<name>A0A8K0R6N5_9PLEO</name>